<comment type="similarity">
    <text evidence="10">Belongs to the AccA family.</text>
</comment>
<evidence type="ECO:0000256" key="8">
    <source>
        <dbReference type="ARBA" id="ARBA00023160"/>
    </source>
</evidence>
<comment type="pathway">
    <text evidence="1 10">Lipid metabolism; malonyl-CoA biosynthesis; malonyl-CoA from acetyl-CoA: step 1/1.</text>
</comment>
<dbReference type="FunCoup" id="D1C4V6">
    <property type="interactions" value="257"/>
</dbReference>
<dbReference type="eggNOG" id="COG0825">
    <property type="taxonomic scope" value="Bacteria"/>
</dbReference>
<evidence type="ECO:0000256" key="11">
    <source>
        <dbReference type="SAM" id="MobiDB-lite"/>
    </source>
</evidence>
<protein>
    <recommendedName>
        <fullName evidence="10">Acetyl-coenzyme A carboxylase carboxyl transferase subunit alpha</fullName>
        <shortName evidence="10">ACCase subunit alpha</shortName>
        <shortName evidence="10">Acetyl-CoA carboxylase carboxyltransferase subunit alpha</shortName>
        <ecNumber evidence="10">2.1.3.15</ecNumber>
    </recommendedName>
</protein>
<keyword evidence="10" id="KW-0963">Cytoplasm</keyword>
<organism evidence="13 14">
    <name type="scientific">Sphaerobacter thermophilus (strain ATCC 49802 / DSM 20745 / KCCM 41009 / NCIMB 13125 / S 6022)</name>
    <dbReference type="NCBI Taxonomy" id="479434"/>
    <lineage>
        <taxon>Bacteria</taxon>
        <taxon>Pseudomonadati</taxon>
        <taxon>Thermomicrobiota</taxon>
        <taxon>Thermomicrobia</taxon>
        <taxon>Sphaerobacterales</taxon>
        <taxon>Sphaerobacterineae</taxon>
        <taxon>Sphaerobacteraceae</taxon>
        <taxon>Sphaerobacter</taxon>
    </lineage>
</organism>
<comment type="subcellular location">
    <subcellularLocation>
        <location evidence="10">Cytoplasm</location>
    </subcellularLocation>
</comment>
<dbReference type="NCBIfam" id="TIGR00513">
    <property type="entry name" value="accA"/>
    <property type="match status" value="1"/>
</dbReference>
<dbReference type="STRING" id="479434.Sthe_1840"/>
<comment type="subunit">
    <text evidence="10">Acetyl-CoA carboxylase is a heterohexamer composed of biotin carboxyl carrier protein (AccB), biotin carboxylase (AccC) and two subunits each of ACCase subunit alpha (AccA) and ACCase subunit beta (AccD).</text>
</comment>
<comment type="function">
    <text evidence="10">Component of the acetyl coenzyme A carboxylase (ACC) complex. First, biotin carboxylase catalyzes the carboxylation of biotin on its carrier protein (BCCP) and then the CO(2) group is transferred by the carboxyltransferase to acetyl-CoA to form malonyl-CoA.</text>
</comment>
<dbReference type="HOGENOM" id="CLU_015486_0_2_0"/>
<name>D1C4V6_SPHTD</name>
<dbReference type="GO" id="GO:0003989">
    <property type="term" value="F:acetyl-CoA carboxylase activity"/>
    <property type="evidence" value="ECO:0007669"/>
    <property type="project" value="InterPro"/>
</dbReference>
<dbReference type="Gene3D" id="3.90.226.10">
    <property type="entry name" value="2-enoyl-CoA Hydratase, Chain A, domain 1"/>
    <property type="match status" value="1"/>
</dbReference>
<dbReference type="InterPro" id="IPR029045">
    <property type="entry name" value="ClpP/crotonase-like_dom_sf"/>
</dbReference>
<reference evidence="14" key="1">
    <citation type="submission" date="2009-11" db="EMBL/GenBank/DDBJ databases">
        <title>The complete chromosome 1 of Sphaerobacter thermophilus DSM 20745.</title>
        <authorList>
            <person name="Lucas S."/>
            <person name="Copeland A."/>
            <person name="Lapidus A."/>
            <person name="Glavina del Rio T."/>
            <person name="Dalin E."/>
            <person name="Tice H."/>
            <person name="Bruce D."/>
            <person name="Goodwin L."/>
            <person name="Pitluck S."/>
            <person name="Kyrpides N."/>
            <person name="Mavromatis K."/>
            <person name="Ivanova N."/>
            <person name="Mikhailova N."/>
            <person name="LaButti K.M."/>
            <person name="Clum A."/>
            <person name="Sun H.I."/>
            <person name="Brettin T."/>
            <person name="Detter J.C."/>
            <person name="Han C."/>
            <person name="Larimer F."/>
            <person name="Land M."/>
            <person name="Hauser L."/>
            <person name="Markowitz V."/>
            <person name="Cheng J.F."/>
            <person name="Hugenholtz P."/>
            <person name="Woyke T."/>
            <person name="Wu D."/>
            <person name="Steenblock K."/>
            <person name="Schneider S."/>
            <person name="Pukall R."/>
            <person name="Goeker M."/>
            <person name="Klenk H.P."/>
            <person name="Eisen J.A."/>
        </authorList>
    </citation>
    <scope>NUCLEOTIDE SEQUENCE [LARGE SCALE GENOMIC DNA]</scope>
    <source>
        <strain evidence="14">ATCC 49802 / DSM 20745 / S 6022</strain>
    </source>
</reference>
<dbReference type="PROSITE" id="PS50989">
    <property type="entry name" value="COA_CT_CTER"/>
    <property type="match status" value="1"/>
</dbReference>
<dbReference type="AlphaFoldDB" id="D1C4V6"/>
<evidence type="ECO:0000256" key="2">
    <source>
        <dbReference type="ARBA" id="ARBA00022516"/>
    </source>
</evidence>
<dbReference type="OrthoDB" id="9808023at2"/>
<dbReference type="GO" id="GO:2001295">
    <property type="term" value="P:malonyl-CoA biosynthetic process"/>
    <property type="evidence" value="ECO:0007669"/>
    <property type="project" value="UniProtKB-UniRule"/>
</dbReference>
<keyword evidence="14" id="KW-1185">Reference proteome</keyword>
<evidence type="ECO:0000313" key="14">
    <source>
        <dbReference type="Proteomes" id="UP000002027"/>
    </source>
</evidence>
<keyword evidence="7 10" id="KW-0443">Lipid metabolism</keyword>
<feature type="region of interest" description="Disordered" evidence="11">
    <location>
        <begin position="273"/>
        <end position="294"/>
    </location>
</feature>
<dbReference type="Proteomes" id="UP000002027">
    <property type="component" value="Chromosome 1"/>
</dbReference>
<proteinExistence type="inferred from homology"/>
<dbReference type="InterPro" id="IPR001095">
    <property type="entry name" value="Acetyl_CoA_COase_a_su"/>
</dbReference>
<dbReference type="Pfam" id="PF03255">
    <property type="entry name" value="ACCA"/>
    <property type="match status" value="1"/>
</dbReference>
<dbReference type="InterPro" id="IPR011763">
    <property type="entry name" value="COA_CT_C"/>
</dbReference>
<dbReference type="NCBIfam" id="NF004344">
    <property type="entry name" value="PRK05724.1"/>
    <property type="match status" value="1"/>
</dbReference>
<dbReference type="GO" id="GO:0006633">
    <property type="term" value="P:fatty acid biosynthetic process"/>
    <property type="evidence" value="ECO:0007669"/>
    <property type="project" value="UniProtKB-KW"/>
</dbReference>
<evidence type="ECO:0000256" key="9">
    <source>
        <dbReference type="ARBA" id="ARBA00049152"/>
    </source>
</evidence>
<sequence>MPETLSAWERVLLARNPARPHTQDYVADLISGFVELHGDRRFGDDPALLGGIGTFRGRAVVVVGHRKGANTQENLAHNFGMPRPEGYRKALRLMQHAEKFGMPLIAFVDTPGAEPGIGSEERGQAVAIAENLLALASLRVPTLAVVIGEGGSGGALAISVADRILMLENAIYAVASPEACATILWKDVSKAPEAAATMRVTAADLYGFGIVDEVIPEPAPAHEQPTQTIQRVGDALERHLAELEALVHDGDAGIDALLAARYQKYRRIGRWVEETDPTRHPNGPIPSHAADQAR</sequence>
<keyword evidence="4 10" id="KW-0547">Nucleotide-binding</keyword>
<keyword evidence="3 10" id="KW-0808">Transferase</keyword>
<keyword evidence="13" id="KW-0436">Ligase</keyword>
<keyword evidence="8 10" id="KW-0275">Fatty acid biosynthesis</keyword>
<evidence type="ECO:0000313" key="13">
    <source>
        <dbReference type="EMBL" id="ACZ39273.1"/>
    </source>
</evidence>
<keyword evidence="5 10" id="KW-0276">Fatty acid metabolism</keyword>
<feature type="domain" description="CoA carboxyltransferase C-terminal" evidence="12">
    <location>
        <begin position="1"/>
        <end position="242"/>
    </location>
</feature>
<dbReference type="UniPathway" id="UPA00655">
    <property type="reaction ID" value="UER00711"/>
</dbReference>
<comment type="catalytic activity">
    <reaction evidence="9 10">
        <text>N(6)-carboxybiotinyl-L-lysyl-[protein] + acetyl-CoA = N(6)-biotinyl-L-lysyl-[protein] + malonyl-CoA</text>
        <dbReference type="Rhea" id="RHEA:54728"/>
        <dbReference type="Rhea" id="RHEA-COMP:10505"/>
        <dbReference type="Rhea" id="RHEA-COMP:10506"/>
        <dbReference type="ChEBI" id="CHEBI:57288"/>
        <dbReference type="ChEBI" id="CHEBI:57384"/>
        <dbReference type="ChEBI" id="CHEBI:83144"/>
        <dbReference type="ChEBI" id="CHEBI:83145"/>
        <dbReference type="EC" id="2.1.3.15"/>
    </reaction>
</comment>
<evidence type="ECO:0000259" key="12">
    <source>
        <dbReference type="PROSITE" id="PS50989"/>
    </source>
</evidence>
<dbReference type="RefSeq" id="WP_012872319.1">
    <property type="nucleotide sequence ID" value="NC_013523.1"/>
</dbReference>
<dbReference type="GO" id="GO:0005524">
    <property type="term" value="F:ATP binding"/>
    <property type="evidence" value="ECO:0007669"/>
    <property type="project" value="UniProtKB-KW"/>
</dbReference>
<dbReference type="HAMAP" id="MF_00823">
    <property type="entry name" value="AcetylCoA_CT_alpha"/>
    <property type="match status" value="1"/>
</dbReference>
<accession>D1C4V6</accession>
<gene>
    <name evidence="10" type="primary">accA</name>
    <name evidence="13" type="ordered locus">Sthe_1840</name>
</gene>
<dbReference type="EC" id="2.1.3.15" evidence="10"/>
<evidence type="ECO:0000256" key="10">
    <source>
        <dbReference type="HAMAP-Rule" id="MF_00823"/>
    </source>
</evidence>
<dbReference type="PRINTS" id="PR01069">
    <property type="entry name" value="ACCCTRFRASEA"/>
</dbReference>
<keyword evidence="6 10" id="KW-0067">ATP-binding</keyword>
<evidence type="ECO:0000256" key="7">
    <source>
        <dbReference type="ARBA" id="ARBA00023098"/>
    </source>
</evidence>
<evidence type="ECO:0000256" key="4">
    <source>
        <dbReference type="ARBA" id="ARBA00022741"/>
    </source>
</evidence>
<dbReference type="GO" id="GO:0009317">
    <property type="term" value="C:acetyl-CoA carboxylase complex"/>
    <property type="evidence" value="ECO:0007669"/>
    <property type="project" value="InterPro"/>
</dbReference>
<dbReference type="GO" id="GO:0016743">
    <property type="term" value="F:carboxyl- or carbamoyltransferase activity"/>
    <property type="evidence" value="ECO:0007669"/>
    <property type="project" value="UniProtKB-UniRule"/>
</dbReference>
<reference evidence="13 14" key="2">
    <citation type="journal article" date="2010" name="Stand. Genomic Sci.">
        <title>Complete genome sequence of Desulfohalobium retbaense type strain (HR(100)).</title>
        <authorList>
            <person name="Spring S."/>
            <person name="Nolan M."/>
            <person name="Lapidus A."/>
            <person name="Glavina Del Rio T."/>
            <person name="Copeland A."/>
            <person name="Tice H."/>
            <person name="Cheng J.F."/>
            <person name="Lucas S."/>
            <person name="Land M."/>
            <person name="Chen F."/>
            <person name="Bruce D."/>
            <person name="Goodwin L."/>
            <person name="Pitluck S."/>
            <person name="Ivanova N."/>
            <person name="Mavromatis K."/>
            <person name="Mikhailova N."/>
            <person name="Pati A."/>
            <person name="Chen A."/>
            <person name="Palaniappan K."/>
            <person name="Hauser L."/>
            <person name="Chang Y.J."/>
            <person name="Jeffries C.D."/>
            <person name="Munk C."/>
            <person name="Kiss H."/>
            <person name="Chain P."/>
            <person name="Han C."/>
            <person name="Brettin T."/>
            <person name="Detter J.C."/>
            <person name="Schuler E."/>
            <person name="Goker M."/>
            <person name="Rohde M."/>
            <person name="Bristow J."/>
            <person name="Eisen J.A."/>
            <person name="Markowitz V."/>
            <person name="Hugenholtz P."/>
            <person name="Kyrpides N.C."/>
            <person name="Klenk H.P."/>
        </authorList>
    </citation>
    <scope>NUCLEOTIDE SEQUENCE [LARGE SCALE GENOMIC DNA]</scope>
    <source>
        <strain evidence="14">ATCC 49802 / DSM 20745 / S 6022</strain>
    </source>
</reference>
<dbReference type="PANTHER" id="PTHR42853:SF3">
    <property type="entry name" value="ACETYL-COENZYME A CARBOXYLASE CARBOXYL TRANSFERASE SUBUNIT ALPHA, CHLOROPLASTIC"/>
    <property type="match status" value="1"/>
</dbReference>
<evidence type="ECO:0000256" key="3">
    <source>
        <dbReference type="ARBA" id="ARBA00022679"/>
    </source>
</evidence>
<dbReference type="EMBL" id="CP001823">
    <property type="protein sequence ID" value="ACZ39273.1"/>
    <property type="molecule type" value="Genomic_DNA"/>
</dbReference>
<dbReference type="PANTHER" id="PTHR42853">
    <property type="entry name" value="ACETYL-COENZYME A CARBOXYLASE CARBOXYL TRANSFERASE SUBUNIT ALPHA"/>
    <property type="match status" value="1"/>
</dbReference>
<evidence type="ECO:0000256" key="5">
    <source>
        <dbReference type="ARBA" id="ARBA00022832"/>
    </source>
</evidence>
<dbReference type="SUPFAM" id="SSF52096">
    <property type="entry name" value="ClpP/crotonase"/>
    <property type="match status" value="1"/>
</dbReference>
<evidence type="ECO:0000256" key="1">
    <source>
        <dbReference type="ARBA" id="ARBA00004956"/>
    </source>
</evidence>
<dbReference type="KEGG" id="sti:Sthe_1840"/>
<evidence type="ECO:0000256" key="6">
    <source>
        <dbReference type="ARBA" id="ARBA00022840"/>
    </source>
</evidence>
<dbReference type="NCBIfam" id="NF041504">
    <property type="entry name" value="AccA_sub"/>
    <property type="match status" value="1"/>
</dbReference>
<keyword evidence="2 10" id="KW-0444">Lipid biosynthesis</keyword>
<dbReference type="InParanoid" id="D1C4V6"/>